<dbReference type="PROSITE" id="PS51164">
    <property type="entry name" value="CBM1_2"/>
    <property type="match status" value="1"/>
</dbReference>
<dbReference type="GO" id="GO:0030248">
    <property type="term" value="F:cellulose binding"/>
    <property type="evidence" value="ECO:0007669"/>
    <property type="project" value="InterPro"/>
</dbReference>
<dbReference type="SUPFAM" id="SSF57180">
    <property type="entry name" value="Cellulose-binding domain"/>
    <property type="match status" value="1"/>
</dbReference>
<dbReference type="OrthoDB" id="5319191at2759"/>
<dbReference type="SMART" id="SM00236">
    <property type="entry name" value="fCBD"/>
    <property type="match status" value="1"/>
</dbReference>
<dbReference type="Proteomes" id="UP000283090">
    <property type="component" value="Unassembled WGS sequence"/>
</dbReference>
<evidence type="ECO:0000256" key="2">
    <source>
        <dbReference type="SAM" id="MobiDB-lite"/>
    </source>
</evidence>
<dbReference type="PROSITE" id="PS00562">
    <property type="entry name" value="CBM1_1"/>
    <property type="match status" value="1"/>
</dbReference>
<dbReference type="GO" id="GO:0005576">
    <property type="term" value="C:extracellular region"/>
    <property type="evidence" value="ECO:0007669"/>
    <property type="project" value="InterPro"/>
</dbReference>
<keyword evidence="1 3" id="KW-0732">Signal</keyword>
<dbReference type="GO" id="GO:0005975">
    <property type="term" value="P:carbohydrate metabolic process"/>
    <property type="evidence" value="ECO:0007669"/>
    <property type="project" value="InterPro"/>
</dbReference>
<proteinExistence type="predicted"/>
<accession>A0A436ZPK3</accession>
<feature type="domain" description="CBM1" evidence="4">
    <location>
        <begin position="20"/>
        <end position="56"/>
    </location>
</feature>
<dbReference type="AlphaFoldDB" id="A0A436ZPK3"/>
<feature type="chain" id="PRO_5019256156" description="CBM1 domain-containing protein" evidence="3">
    <location>
        <begin position="21"/>
        <end position="474"/>
    </location>
</feature>
<dbReference type="RefSeq" id="XP_067486363.1">
    <property type="nucleotide sequence ID" value="XM_067638479.1"/>
</dbReference>
<dbReference type="EMBL" id="SAEB01000012">
    <property type="protein sequence ID" value="RVD80819.1"/>
    <property type="molecule type" value="Genomic_DNA"/>
</dbReference>
<feature type="signal peptide" evidence="3">
    <location>
        <begin position="1"/>
        <end position="20"/>
    </location>
</feature>
<evidence type="ECO:0000313" key="6">
    <source>
        <dbReference type="Proteomes" id="UP000283090"/>
    </source>
</evidence>
<evidence type="ECO:0000256" key="3">
    <source>
        <dbReference type="SAM" id="SignalP"/>
    </source>
</evidence>
<dbReference type="GeneID" id="93591020"/>
<name>A0A436ZPK3_ARTFL</name>
<reference evidence="5 6" key="1">
    <citation type="submission" date="2019-01" db="EMBL/GenBank/DDBJ databases">
        <title>Intercellular communication is required for trap formation in the nematode-trapping fungus Duddingtonia flagrans.</title>
        <authorList>
            <person name="Youssar L."/>
            <person name="Wernet V."/>
            <person name="Hensel N."/>
            <person name="Hildebrandt H.-G."/>
            <person name="Fischer R."/>
        </authorList>
    </citation>
    <scope>NUCLEOTIDE SEQUENCE [LARGE SCALE GENOMIC DNA]</scope>
    <source>
        <strain evidence="5 6">CBS H-5679</strain>
    </source>
</reference>
<keyword evidence="6" id="KW-1185">Reference proteome</keyword>
<dbReference type="Pfam" id="PF00734">
    <property type="entry name" value="CBM_1"/>
    <property type="match status" value="1"/>
</dbReference>
<evidence type="ECO:0000259" key="4">
    <source>
        <dbReference type="PROSITE" id="PS51164"/>
    </source>
</evidence>
<evidence type="ECO:0000313" key="5">
    <source>
        <dbReference type="EMBL" id="RVD80819.1"/>
    </source>
</evidence>
<comment type="caution">
    <text evidence="5">The sequence shown here is derived from an EMBL/GenBank/DDBJ whole genome shotgun (WGS) entry which is preliminary data.</text>
</comment>
<sequence length="474" mass="50408">MAPSKEILAFVLLQAIGIYAQAPVYGQCGGIGWTGATSCASGSTCVYSNPYYSQCLPDSNPNPTTTLATTTRTTTRTGTALVTTTTTKATTTTPSVPGNEPATFTANPNIGPGGSNFRDSPHFRVYGATSTSAADAALNMLEASYSCFVGTLGWRSPGLSYNDNTDDDGPWTKINVYSVSTLPGAAGVMHADYATGMAWLEVVHQYLIIPGVTVHEFGHGMHYHEKTWVDQGRTGAWWETVANFVADTFKTSPLCAIIVDGSVGTGNYYEAWPFLAYLTYNPDGYNGLGTNALRDLFRQYAKNSNETPLHTLARVSNAGVITIVGRYWARMAYADIGHPTAGQVFLSQRSRFSYANLDSQGNNVYKPKSARRPLYMGANIVPLKKSGAVTVSVSVSGANLPYTATLSIRNTGSGATRYINLSGGSASALVASDEEITFVIANTPANLILYDAFSLSSEVNNGLDYSVTITGATP</sequence>
<dbReference type="InterPro" id="IPR000254">
    <property type="entry name" value="CBD"/>
</dbReference>
<protein>
    <recommendedName>
        <fullName evidence="4">CBM1 domain-containing protein</fullName>
    </recommendedName>
</protein>
<dbReference type="SUPFAM" id="SSF55486">
    <property type="entry name" value="Metalloproteases ('zincins'), catalytic domain"/>
    <property type="match status" value="1"/>
</dbReference>
<organism evidence="5 6">
    <name type="scientific">Arthrobotrys flagrans</name>
    <name type="common">Nematode-trapping fungus</name>
    <name type="synonym">Trichothecium flagrans</name>
    <dbReference type="NCBI Taxonomy" id="97331"/>
    <lineage>
        <taxon>Eukaryota</taxon>
        <taxon>Fungi</taxon>
        <taxon>Dikarya</taxon>
        <taxon>Ascomycota</taxon>
        <taxon>Pezizomycotina</taxon>
        <taxon>Orbiliomycetes</taxon>
        <taxon>Orbiliales</taxon>
        <taxon>Orbiliaceae</taxon>
        <taxon>Arthrobotrys</taxon>
    </lineage>
</organism>
<gene>
    <name evidence="5" type="ORF">DFL_008709</name>
</gene>
<dbReference type="VEuPathDB" id="FungiDB:DFL_008709"/>
<evidence type="ECO:0000256" key="1">
    <source>
        <dbReference type="ARBA" id="ARBA00022729"/>
    </source>
</evidence>
<feature type="region of interest" description="Disordered" evidence="2">
    <location>
        <begin position="86"/>
        <end position="111"/>
    </location>
</feature>
<dbReference type="Pfam" id="PF19527">
    <property type="entry name" value="DUF6055"/>
    <property type="match status" value="1"/>
</dbReference>
<dbReference type="InterPro" id="IPR035971">
    <property type="entry name" value="CBD_sf"/>
</dbReference>
<dbReference type="InterPro" id="IPR045690">
    <property type="entry name" value="DUF6055"/>
</dbReference>